<dbReference type="InterPro" id="IPR011013">
    <property type="entry name" value="Gal_mutarotase_sf_dom"/>
</dbReference>
<feature type="active site" description="Proton acceptor" evidence="9">
    <location>
        <position position="319"/>
    </location>
</feature>
<dbReference type="GO" id="GO:0030246">
    <property type="term" value="F:carbohydrate binding"/>
    <property type="evidence" value="ECO:0007669"/>
    <property type="project" value="InterPro"/>
</dbReference>
<evidence type="ECO:0000256" key="11">
    <source>
        <dbReference type="PIRSR" id="PIRSR005096-3"/>
    </source>
</evidence>
<evidence type="ECO:0000256" key="2">
    <source>
        <dbReference type="ARBA" id="ARBA00004947"/>
    </source>
</evidence>
<dbReference type="InterPro" id="IPR008183">
    <property type="entry name" value="Aldose_1/G6P_1-epimerase"/>
</dbReference>
<comment type="pathway">
    <text evidence="3 8">Carbohydrate metabolism; hexose metabolism.</text>
</comment>
<comment type="caution">
    <text evidence="12">The sequence shown here is derived from an EMBL/GenBank/DDBJ whole genome shotgun (WGS) entry which is preliminary data.</text>
</comment>
<dbReference type="InterPro" id="IPR014718">
    <property type="entry name" value="GH-type_carb-bd"/>
</dbReference>
<keyword evidence="5 8" id="KW-0413">Isomerase</keyword>
<dbReference type="PANTHER" id="PTHR10091:SF0">
    <property type="entry name" value="GALACTOSE MUTAROTASE"/>
    <property type="match status" value="1"/>
</dbReference>
<evidence type="ECO:0000256" key="4">
    <source>
        <dbReference type="ARBA" id="ARBA00006206"/>
    </source>
</evidence>
<dbReference type="PIRSF" id="PIRSF005096">
    <property type="entry name" value="GALM"/>
    <property type="match status" value="1"/>
</dbReference>
<dbReference type="EC" id="5.1.3.3" evidence="8"/>
<protein>
    <recommendedName>
        <fullName evidence="8">Aldose 1-epimerase</fullName>
        <ecNumber evidence="8">5.1.3.3</ecNumber>
    </recommendedName>
</protein>
<feature type="binding site" evidence="10">
    <location>
        <position position="250"/>
    </location>
    <ligand>
        <name>beta-D-galactose</name>
        <dbReference type="ChEBI" id="CHEBI:27667"/>
    </ligand>
</feature>
<keyword evidence="13" id="KW-1185">Reference proteome</keyword>
<proteinExistence type="inferred from homology"/>
<dbReference type="SUPFAM" id="SSF74650">
    <property type="entry name" value="Galactose mutarotase-like"/>
    <property type="match status" value="1"/>
</dbReference>
<dbReference type="GO" id="GO:0033499">
    <property type="term" value="P:galactose catabolic process via UDP-galactose, Leloir pathway"/>
    <property type="evidence" value="ECO:0007669"/>
    <property type="project" value="TreeGrafter"/>
</dbReference>
<comment type="pathway">
    <text evidence="2">Carbohydrate metabolism; galactose metabolism.</text>
</comment>
<dbReference type="Gene3D" id="2.70.98.10">
    <property type="match status" value="1"/>
</dbReference>
<sequence length="356" mass="39383">MTTIKQDVFGEFQDPDTGVKHEVKRFTLTSLSGVEVEVISYGAGIRGIKAPDKRGNIEYVTLGFDKFEEYKKFPFIGSSIGRNGNRIGKGKFHLDGVDYQLTINNNENHLHGGKRGWDKYNWESARIDNAVVFSLLSPDGDQGYPGSVISQVKYTLSHSGELRIDFEAMTTRATPINMTNHAFLNLGGHSSGRKSLLEHVFTVNADCYIPVSETLIPTGEKASVGGTAFDLRCPTTLGEALEKAPGGGFDHTFCLHNKTRGKLEFALRACHPSSGRVLEVYTSEPGVQIYTGNFLPKEKGKMVGYNGHSYTYQGSFCTEPQNFPDAINQPKNFPDNVLRPGKTYSHSMSYNFLVEK</sequence>
<dbReference type="Pfam" id="PF01263">
    <property type="entry name" value="Aldose_epim"/>
    <property type="match status" value="1"/>
</dbReference>
<comment type="catalytic activity">
    <reaction evidence="8">
        <text>alpha-D-glucose = beta-D-glucose</text>
        <dbReference type="Rhea" id="RHEA:10264"/>
        <dbReference type="ChEBI" id="CHEBI:15903"/>
        <dbReference type="ChEBI" id="CHEBI:17925"/>
        <dbReference type="EC" id="5.1.3.3"/>
    </reaction>
</comment>
<organism evidence="12 13">
    <name type="scientific">Meganyctiphanes norvegica</name>
    <name type="common">Northern krill</name>
    <name type="synonym">Thysanopoda norvegica</name>
    <dbReference type="NCBI Taxonomy" id="48144"/>
    <lineage>
        <taxon>Eukaryota</taxon>
        <taxon>Metazoa</taxon>
        <taxon>Ecdysozoa</taxon>
        <taxon>Arthropoda</taxon>
        <taxon>Crustacea</taxon>
        <taxon>Multicrustacea</taxon>
        <taxon>Malacostraca</taxon>
        <taxon>Eumalacostraca</taxon>
        <taxon>Eucarida</taxon>
        <taxon>Euphausiacea</taxon>
        <taxon>Euphausiidae</taxon>
        <taxon>Meganyctiphanes</taxon>
    </lineage>
</organism>
<dbReference type="EMBL" id="CAXKWB010029679">
    <property type="protein sequence ID" value="CAL4136117.1"/>
    <property type="molecule type" value="Genomic_DNA"/>
</dbReference>
<evidence type="ECO:0000256" key="5">
    <source>
        <dbReference type="ARBA" id="ARBA00023235"/>
    </source>
</evidence>
<dbReference type="AlphaFoldDB" id="A0AAV2RUK7"/>
<dbReference type="CDD" id="cd09019">
    <property type="entry name" value="galactose_mutarotase_like"/>
    <property type="match status" value="1"/>
</dbReference>
<dbReference type="NCBIfam" id="NF008277">
    <property type="entry name" value="PRK11055.1"/>
    <property type="match status" value="1"/>
</dbReference>
<accession>A0AAV2RUK7</accession>
<evidence type="ECO:0000256" key="6">
    <source>
        <dbReference type="ARBA" id="ARBA00023277"/>
    </source>
</evidence>
<comment type="catalytic activity">
    <reaction evidence="1">
        <text>alpha-D-galactose = beta-D-galactose</text>
        <dbReference type="Rhea" id="RHEA:28675"/>
        <dbReference type="ChEBI" id="CHEBI:27667"/>
        <dbReference type="ChEBI" id="CHEBI:28061"/>
        <dbReference type="EC" id="5.1.3.3"/>
    </reaction>
    <physiologicalReaction direction="right-to-left" evidence="1">
        <dbReference type="Rhea" id="RHEA:28677"/>
    </physiologicalReaction>
</comment>
<evidence type="ECO:0000313" key="12">
    <source>
        <dbReference type="EMBL" id="CAL4136117.1"/>
    </source>
</evidence>
<keyword evidence="6 8" id="KW-0119">Carbohydrate metabolism</keyword>
<evidence type="ECO:0000256" key="3">
    <source>
        <dbReference type="ARBA" id="ARBA00005028"/>
    </source>
</evidence>
<evidence type="ECO:0000256" key="7">
    <source>
        <dbReference type="ARBA" id="ARBA00045743"/>
    </source>
</evidence>
<dbReference type="InterPro" id="IPR015443">
    <property type="entry name" value="Aldose_1-epimerase"/>
</dbReference>
<evidence type="ECO:0000256" key="8">
    <source>
        <dbReference type="PIRNR" id="PIRNR005096"/>
    </source>
</evidence>
<name>A0AAV2RUK7_MEGNR</name>
<dbReference type="GO" id="GO:0006006">
    <property type="term" value="P:glucose metabolic process"/>
    <property type="evidence" value="ECO:0007669"/>
    <property type="project" value="TreeGrafter"/>
</dbReference>
<feature type="active site" description="Proton donor" evidence="9">
    <location>
        <position position="181"/>
    </location>
</feature>
<dbReference type="InterPro" id="IPR047215">
    <property type="entry name" value="Galactose_mutarotase-like"/>
</dbReference>
<comment type="similarity">
    <text evidence="4 8">Belongs to the aldose epimerase family.</text>
</comment>
<evidence type="ECO:0000313" key="13">
    <source>
        <dbReference type="Proteomes" id="UP001497623"/>
    </source>
</evidence>
<evidence type="ECO:0000256" key="9">
    <source>
        <dbReference type="PIRSR" id="PIRSR005096-1"/>
    </source>
</evidence>
<gene>
    <name evidence="12" type="ORF">MNOR_LOCUS27760</name>
</gene>
<dbReference type="PANTHER" id="PTHR10091">
    <property type="entry name" value="ALDOSE-1-EPIMERASE"/>
    <property type="match status" value="1"/>
</dbReference>
<evidence type="ECO:0000256" key="1">
    <source>
        <dbReference type="ARBA" id="ARBA00001712"/>
    </source>
</evidence>
<dbReference type="Proteomes" id="UP001497623">
    <property type="component" value="Unassembled WGS sequence"/>
</dbReference>
<comment type="function">
    <text evidence="7">Mutarotase that catalyzes the interconversion of beta-D-galactose and alpha-D-galactose during galactose metabolism. Beta-D-galactose is metabolized in the liver into glucose 1-phosphate, the primary metabolic fuel, by the action of four enzymes that constitute the Leloir pathway: GALM, GALK1 (galactokinase), GALT (galactose-1-phosphate uridylyltransferase) and GALE (UDP-galactose-4'-epimerase). Involved in the maintenance of the equilibrium between the beta- and alpha-anomers of galactose, therefore ensuring a sufficient supply of the alpha-anomer for GALK1. Also active on D-glucose although shows a preference for galactose over glucose.</text>
</comment>
<evidence type="ECO:0000256" key="10">
    <source>
        <dbReference type="PIRSR" id="PIRSR005096-2"/>
    </source>
</evidence>
<reference evidence="12 13" key="1">
    <citation type="submission" date="2024-05" db="EMBL/GenBank/DDBJ databases">
        <authorList>
            <person name="Wallberg A."/>
        </authorList>
    </citation>
    <scope>NUCLEOTIDE SEQUENCE [LARGE SCALE GENOMIC DNA]</scope>
</reference>
<feature type="binding site" evidence="11">
    <location>
        <begin position="85"/>
        <end position="86"/>
    </location>
    <ligand>
        <name>beta-D-galactose</name>
        <dbReference type="ChEBI" id="CHEBI:27667"/>
    </ligand>
</feature>
<dbReference type="GO" id="GO:0004034">
    <property type="term" value="F:aldose 1-epimerase activity"/>
    <property type="evidence" value="ECO:0007669"/>
    <property type="project" value="UniProtKB-EC"/>
</dbReference>